<evidence type="ECO:0000256" key="3">
    <source>
        <dbReference type="ARBA" id="ARBA00015347"/>
    </source>
</evidence>
<evidence type="ECO:0000256" key="4">
    <source>
        <dbReference type="ARBA" id="ARBA00022561"/>
    </source>
</evidence>
<dbReference type="Pfam" id="PF00898">
    <property type="entry name" value="Orbi_VP2"/>
    <property type="match status" value="1"/>
</dbReference>
<name>A0A1L1ZXS3_BTV</name>
<evidence type="ECO:0000256" key="2">
    <source>
        <dbReference type="ARBA" id="ARBA00008722"/>
    </source>
</evidence>
<dbReference type="Proteomes" id="UP000246275">
    <property type="component" value="Genome"/>
</dbReference>
<keyword evidence="9" id="KW-0946">Virion</keyword>
<evidence type="ECO:0000256" key="7">
    <source>
        <dbReference type="ARBA" id="ARBA00022595"/>
    </source>
</evidence>
<keyword evidence="7" id="KW-1162">Viral penetration into host cytoplasm</keyword>
<evidence type="ECO:0000256" key="9">
    <source>
        <dbReference type="ARBA" id="ARBA00022844"/>
    </source>
</evidence>
<evidence type="ECO:0000256" key="11">
    <source>
        <dbReference type="ARBA" id="ARBA00022996"/>
    </source>
</evidence>
<keyword evidence="12" id="KW-1160">Virus entry into host cell</keyword>
<evidence type="ECO:0000313" key="14">
    <source>
        <dbReference type="Proteomes" id="UP000246275"/>
    </source>
</evidence>
<sequence length="965" mass="111853">MLAMDEFAIPIYGRGYPEHLLKGYEFLINIGDKIPSQDGRHDVSKIPEMYAFDIRDEGIRDAFKYNPVRNDGIVLPRIVDISLKGYDIRKSVIEASKHNSFHTDVDWVQWMIKDSTDQQPLKILIDENHSRVVHSLFNCQVKIDAKKADTLSYHVEAVEDQTKSCLHTKSNICNHLMRMDLFHAAQEIAYVIKPTYQLIVHSERASTSENFEIARQNVITLRRGHRVQMGDEAYAKLIQRLVRLTVQGNIPRAIQSEMEQLEAIRSRWASGRYDPVHVNSQELCRILSRIGRIMLDQEAEPVDEGSLSLRFQQALDEKFRLNDSERNKIFEPKSHRKDEDRFYVLLVIAASDTNNSRIWWSNPYPCLRGALIAAESKLGDVYFTLRSWYDWSVRSNYAPRERERETEKYIFSRVNLFDYDAGPSSKIIHWEYQLYKNEWKVTLERGNACDLYPDSDEDVIVTKFDETKYTEMVGEIIDGGWNEEEFKMYKLLQSDGNVLTIDFEKDAKLNNTSEVILPDYYNKWIIAPMFNSKLRITETEIATNKSDDPMIKRSLKPMTNDPVDLQRYTLARYYDVRPGIMGRSLARKQTQSTFDAKISEIKDYDEVIARFGVLQKPTHPCMTLTGRYVLEKISLLLISVLRYHADMEADPLEEFTHPQIDLQHKFNGSPLVDLSQTVIYLIDYLYERRSRVRPVFEARYIFFKLRSAVGSDRLDLIRYYFPAFAQKIAVARRPSQIKDLMVLNLLPLFFLIGDNMIYKHRQWSIPLLLYADQVKVIPLEVGSSNNRQGLVSYLEYMCFFPSLPDRESTVDEAMVKVSAEVVNYYLKTTISDGGVNFNVVSTKSMLLDTYLSSICGGISDGVVWYLPVTHPYKCVVAVEVCDDRVPAQLRCERIKLRFPLSSQHLKGIVVIRISENGKFEVFTEGIVTHRICKKSLLKHVCDIILLKFHGHVFGNDEMLTKLLNV</sequence>
<dbReference type="InterPro" id="IPR001742">
    <property type="entry name" value="Capsid_VP2_Orbivir"/>
</dbReference>
<dbReference type="EMBL" id="KP339165">
    <property type="protein sequence ID" value="ALI51195.1"/>
    <property type="molecule type" value="Genomic_RNA"/>
</dbReference>
<evidence type="ECO:0000256" key="6">
    <source>
        <dbReference type="ARBA" id="ARBA00022581"/>
    </source>
</evidence>
<evidence type="ECO:0000313" key="13">
    <source>
        <dbReference type="EMBL" id="ALI51195.1"/>
    </source>
</evidence>
<keyword evidence="11" id="KW-1153">Inner capsid protein</keyword>
<dbReference type="GO" id="GO:0075512">
    <property type="term" value="P:clathrin-dependent endocytosis of virus by host cell"/>
    <property type="evidence" value="ECO:0007669"/>
    <property type="project" value="UniProtKB-KW"/>
</dbReference>
<reference evidence="13 14" key="1">
    <citation type="submission" date="2014-12" db="EMBL/GenBank/DDBJ databases">
        <title>Phylogenetic analysis of Indian isolates of Bluetongue virus.</title>
        <authorList>
            <person name="Reddy V.Y."/>
            <person name="Rao P.P."/>
            <person name="Reddy N.Y."/>
            <person name="Hegde N.R."/>
        </authorList>
    </citation>
    <scope>NUCLEOTIDE SEQUENCE [LARGE SCALE GENOMIC DNA]</scope>
    <source>
        <strain evidence="13">BTV02IND2010-KRM08</strain>
    </source>
</reference>
<evidence type="ECO:0000256" key="12">
    <source>
        <dbReference type="ARBA" id="ARBA00023296"/>
    </source>
</evidence>
<comment type="subcellular location">
    <subcellularLocation>
        <location evidence="1">Virion</location>
    </subcellularLocation>
</comment>
<protein>
    <recommendedName>
        <fullName evidence="3">Outer capsid protein VP2</fullName>
    </recommendedName>
</protein>
<keyword evidence="6" id="KW-0945">Host-virus interaction</keyword>
<accession>A0A1L1ZXS3</accession>
<keyword evidence="4" id="KW-0167">Capsid protein</keyword>
<comment type="similarity">
    <text evidence="2">Belongs to the orbivirus VP2 family.</text>
</comment>
<evidence type="ECO:0000256" key="5">
    <source>
        <dbReference type="ARBA" id="ARBA00022570"/>
    </source>
</evidence>
<proteinExistence type="inferred from homology"/>
<evidence type="ECO:0000256" key="1">
    <source>
        <dbReference type="ARBA" id="ARBA00004328"/>
    </source>
</evidence>
<organism evidence="13 14">
    <name type="scientific">Bluetongue virus 2</name>
    <dbReference type="NCBI Taxonomy" id="35328"/>
    <lineage>
        <taxon>Viruses</taxon>
        <taxon>Riboviria</taxon>
        <taxon>Orthornavirae</taxon>
        <taxon>Duplornaviricota</taxon>
        <taxon>Resentoviricetes</taxon>
        <taxon>Reovirales</taxon>
        <taxon>Sedoreoviridae</taxon>
        <taxon>Orbivirus</taxon>
        <taxon>Orbivirus caerulinguae</taxon>
        <taxon>Bluetongue virus</taxon>
    </lineage>
</organism>
<dbReference type="GO" id="GO:0005198">
    <property type="term" value="F:structural molecule activity"/>
    <property type="evidence" value="ECO:0007669"/>
    <property type="project" value="InterPro"/>
</dbReference>
<evidence type="ECO:0000256" key="10">
    <source>
        <dbReference type="ARBA" id="ARBA00022890"/>
    </source>
</evidence>
<dbReference type="GO" id="GO:0019062">
    <property type="term" value="P:virion attachment to host cell"/>
    <property type="evidence" value="ECO:0007669"/>
    <property type="project" value="UniProtKB-KW"/>
</dbReference>
<keyword evidence="10" id="KW-1164">Virus endocytosis by host</keyword>
<keyword evidence="8" id="KW-1161">Viral attachment to host cell</keyword>
<keyword evidence="5" id="KW-1165">Clathrin-mediated endocytosis of virus by host</keyword>
<dbReference type="GO" id="GO:0039625">
    <property type="term" value="C:viral inner capsid"/>
    <property type="evidence" value="ECO:0007669"/>
    <property type="project" value="UniProtKB-KW"/>
</dbReference>
<evidence type="ECO:0000256" key="8">
    <source>
        <dbReference type="ARBA" id="ARBA00022804"/>
    </source>
</evidence>